<dbReference type="Gene3D" id="3.20.20.70">
    <property type="entry name" value="Aldolase class I"/>
    <property type="match status" value="1"/>
</dbReference>
<keyword evidence="9" id="KW-0963">Cytoplasm</keyword>
<dbReference type="Pfam" id="PF04055">
    <property type="entry name" value="Radical_SAM"/>
    <property type="match status" value="1"/>
</dbReference>
<gene>
    <name evidence="11" type="primary">pflA</name>
    <name evidence="11" type="ORF">HR08_02410</name>
</gene>
<dbReference type="AlphaFoldDB" id="A0A0A2EJ96"/>
<keyword evidence="6 9" id="KW-0560">Oxidoreductase</keyword>
<dbReference type="InterPro" id="IPR058240">
    <property type="entry name" value="rSAM_sf"/>
</dbReference>
<dbReference type="PROSITE" id="PS51918">
    <property type="entry name" value="RADICAL_SAM"/>
    <property type="match status" value="1"/>
</dbReference>
<comment type="function">
    <text evidence="1">Activation of pyruvate formate-lyase 1 under anaerobic conditions by generation of an organic free radical, using S-adenosylmethionine and reduced flavodoxin as cosubstrates to produce 5'-deoxy-adenosine.</text>
</comment>
<reference evidence="11 12" key="1">
    <citation type="submission" date="2014-08" db="EMBL/GenBank/DDBJ databases">
        <title>Porphyromonas gulae strain:COT-052_OH1451 Genome sequencing.</title>
        <authorList>
            <person name="Wallis C."/>
            <person name="Deusch O."/>
            <person name="O'Flynn C."/>
            <person name="Davis I."/>
            <person name="Jospin G."/>
            <person name="Darling A.E."/>
            <person name="Coil D.A."/>
            <person name="Alexiev A."/>
            <person name="Horsfall A."/>
            <person name="Kirkwood N."/>
            <person name="Harris S."/>
            <person name="Eisen J.A."/>
        </authorList>
    </citation>
    <scope>NUCLEOTIDE SEQUENCE [LARGE SCALE GENOMIC DNA]</scope>
    <source>
        <strain evidence="12">COT-052 OH1451</strain>
    </source>
</reference>
<dbReference type="InterPro" id="IPR001989">
    <property type="entry name" value="Radical_activat_CS"/>
</dbReference>
<comment type="catalytic activity">
    <reaction evidence="9">
        <text>glycyl-[formate C-acetyltransferase] + reduced [flavodoxin] + S-adenosyl-L-methionine = glycin-2-yl radical-[formate C-acetyltransferase] + semiquinone [flavodoxin] + 5'-deoxyadenosine + L-methionine + H(+)</text>
        <dbReference type="Rhea" id="RHEA:19225"/>
        <dbReference type="Rhea" id="RHEA-COMP:10622"/>
        <dbReference type="Rhea" id="RHEA-COMP:12190"/>
        <dbReference type="Rhea" id="RHEA-COMP:12191"/>
        <dbReference type="Rhea" id="RHEA-COMP:14480"/>
        <dbReference type="ChEBI" id="CHEBI:15378"/>
        <dbReference type="ChEBI" id="CHEBI:17319"/>
        <dbReference type="ChEBI" id="CHEBI:29947"/>
        <dbReference type="ChEBI" id="CHEBI:32722"/>
        <dbReference type="ChEBI" id="CHEBI:57618"/>
        <dbReference type="ChEBI" id="CHEBI:57844"/>
        <dbReference type="ChEBI" id="CHEBI:59789"/>
        <dbReference type="ChEBI" id="CHEBI:140311"/>
        <dbReference type="EC" id="1.97.1.4"/>
    </reaction>
</comment>
<keyword evidence="11" id="KW-0670">Pyruvate</keyword>
<dbReference type="InterPro" id="IPR013785">
    <property type="entry name" value="Aldolase_TIM"/>
</dbReference>
<comment type="cofactor">
    <cofactor evidence="9">
        <name>[4Fe-4S] cluster</name>
        <dbReference type="ChEBI" id="CHEBI:49883"/>
    </cofactor>
    <text evidence="9">Binds 1 [4Fe-4S] cluster. The cluster is coordinated with 3 cysteines and an exchangeable S-adenosyl-L-methionine.</text>
</comment>
<comment type="function">
    <text evidence="9">Activation of pyruvate formate-lyase under anaerobic conditions by generation of an organic free radical, using S-adenosylmethionine and reduced flavodoxin as cosubstrates to produce 5'-deoxy-adenosine.</text>
</comment>
<dbReference type="RefSeq" id="WP_033317177.1">
    <property type="nucleotide sequence ID" value="NZ_CALUCC010000144.1"/>
</dbReference>
<comment type="subcellular location">
    <subcellularLocation>
        <location evidence="9">Cytoplasm</location>
    </subcellularLocation>
</comment>
<dbReference type="STRING" id="111105.HR09_03120"/>
<evidence type="ECO:0000256" key="6">
    <source>
        <dbReference type="ARBA" id="ARBA00023002"/>
    </source>
</evidence>
<sequence>MLPVIRVHSFESMGTFDGPGLRLVAFLQGCNFRCLYCANPDTIARQCEKTKFLPGDEILRRALSEKAFFGRRGGITFSGGEPTLQAKALIPLCRELKLNGIHICIDTNGSIMNRDTQVLFETVDMVLLDCKQLNADRHRILTGRQNTVTLKTAELLSEMKKPVRLRYVVVPGYSDSPEDIDRLGQAFSRFSNIDRVEVLPYHTYGKHKYEALGWEYQLDGVREPSHEEIDQIVDRLEAYFPCVWAQ</sequence>
<dbReference type="NCBIfam" id="TIGR02493">
    <property type="entry name" value="PFLA"/>
    <property type="match status" value="1"/>
</dbReference>
<dbReference type="InterPro" id="IPR007197">
    <property type="entry name" value="rSAM"/>
</dbReference>
<dbReference type="SUPFAM" id="SSF102114">
    <property type="entry name" value="Radical SAM enzymes"/>
    <property type="match status" value="1"/>
</dbReference>
<comment type="similarity">
    <text evidence="2 9">Belongs to the organic radical-activating enzymes family.</text>
</comment>
<evidence type="ECO:0000256" key="4">
    <source>
        <dbReference type="ARBA" id="ARBA00022691"/>
    </source>
</evidence>
<evidence type="ECO:0000256" key="8">
    <source>
        <dbReference type="ARBA" id="ARBA00023014"/>
    </source>
</evidence>
<dbReference type="GO" id="GO:0043365">
    <property type="term" value="F:[formate-C-acetyltransferase]-activating enzyme activity"/>
    <property type="evidence" value="ECO:0007669"/>
    <property type="project" value="UniProtKB-UniRule"/>
</dbReference>
<dbReference type="SFLD" id="SFLDS00029">
    <property type="entry name" value="Radical_SAM"/>
    <property type="match status" value="1"/>
</dbReference>
<dbReference type="eggNOG" id="COG1180">
    <property type="taxonomic scope" value="Bacteria"/>
</dbReference>
<feature type="domain" description="Radical SAM core" evidence="10">
    <location>
        <begin position="16"/>
        <end position="241"/>
    </location>
</feature>
<evidence type="ECO:0000313" key="12">
    <source>
        <dbReference type="Proteomes" id="UP000030130"/>
    </source>
</evidence>
<dbReference type="InterPro" id="IPR012839">
    <property type="entry name" value="Organic_radical_activase"/>
</dbReference>
<keyword evidence="5 9" id="KW-0479">Metal-binding</keyword>
<evidence type="ECO:0000256" key="9">
    <source>
        <dbReference type="RuleBase" id="RU362053"/>
    </source>
</evidence>
<dbReference type="PROSITE" id="PS01087">
    <property type="entry name" value="RADICAL_ACTIVATING"/>
    <property type="match status" value="1"/>
</dbReference>
<keyword evidence="11" id="KW-0456">Lyase</keyword>
<keyword evidence="8 9" id="KW-0411">Iron-sulfur</keyword>
<evidence type="ECO:0000256" key="1">
    <source>
        <dbReference type="ARBA" id="ARBA00002918"/>
    </source>
</evidence>
<evidence type="ECO:0000313" key="11">
    <source>
        <dbReference type="EMBL" id="KGN87270.1"/>
    </source>
</evidence>
<dbReference type="OrthoDB" id="9782387at2"/>
<dbReference type="CDD" id="cd01335">
    <property type="entry name" value="Radical_SAM"/>
    <property type="match status" value="1"/>
</dbReference>
<keyword evidence="7 9" id="KW-0408">Iron</keyword>
<evidence type="ECO:0000256" key="2">
    <source>
        <dbReference type="ARBA" id="ARBA00009777"/>
    </source>
</evidence>
<organism evidence="11 12">
    <name type="scientific">Porphyromonas gulae</name>
    <dbReference type="NCBI Taxonomy" id="111105"/>
    <lineage>
        <taxon>Bacteria</taxon>
        <taxon>Pseudomonadati</taxon>
        <taxon>Bacteroidota</taxon>
        <taxon>Bacteroidia</taxon>
        <taxon>Bacteroidales</taxon>
        <taxon>Porphyromonadaceae</taxon>
        <taxon>Porphyromonas</taxon>
    </lineage>
</organism>
<name>A0A0A2EJ96_9PORP</name>
<dbReference type="GO" id="GO:0005737">
    <property type="term" value="C:cytoplasm"/>
    <property type="evidence" value="ECO:0007669"/>
    <property type="project" value="UniProtKB-SubCell"/>
</dbReference>
<dbReference type="GO" id="GO:0016829">
    <property type="term" value="F:lyase activity"/>
    <property type="evidence" value="ECO:0007669"/>
    <property type="project" value="UniProtKB-KW"/>
</dbReference>
<dbReference type="InterPro" id="IPR034457">
    <property type="entry name" value="Organic_radical-activating"/>
</dbReference>
<comment type="caution">
    <text evidence="11">The sequence shown here is derived from an EMBL/GenBank/DDBJ whole genome shotgun (WGS) entry which is preliminary data.</text>
</comment>
<dbReference type="GO" id="GO:0046872">
    <property type="term" value="F:metal ion binding"/>
    <property type="evidence" value="ECO:0007669"/>
    <property type="project" value="UniProtKB-UniRule"/>
</dbReference>
<evidence type="ECO:0000256" key="7">
    <source>
        <dbReference type="ARBA" id="ARBA00023004"/>
    </source>
</evidence>
<evidence type="ECO:0000256" key="3">
    <source>
        <dbReference type="ARBA" id="ARBA00022485"/>
    </source>
</evidence>
<dbReference type="Proteomes" id="UP000030130">
    <property type="component" value="Unassembled WGS sequence"/>
</dbReference>
<dbReference type="PANTHER" id="PTHR30352">
    <property type="entry name" value="PYRUVATE FORMATE-LYASE-ACTIVATING ENZYME"/>
    <property type="match status" value="1"/>
</dbReference>
<dbReference type="GO" id="GO:0051539">
    <property type="term" value="F:4 iron, 4 sulfur cluster binding"/>
    <property type="evidence" value="ECO:0007669"/>
    <property type="project" value="UniProtKB-UniRule"/>
</dbReference>
<evidence type="ECO:0000259" key="10">
    <source>
        <dbReference type="PROSITE" id="PS51918"/>
    </source>
</evidence>
<dbReference type="PANTHER" id="PTHR30352:SF5">
    <property type="entry name" value="PYRUVATE FORMATE-LYASE 1-ACTIVATING ENZYME"/>
    <property type="match status" value="1"/>
</dbReference>
<dbReference type="PIRSF" id="PIRSF000371">
    <property type="entry name" value="PFL_act_enz"/>
    <property type="match status" value="1"/>
</dbReference>
<proteinExistence type="inferred from homology"/>
<dbReference type="SFLD" id="SFLDG01066">
    <property type="entry name" value="organic_radical-activating_enz"/>
    <property type="match status" value="1"/>
</dbReference>
<dbReference type="EMBL" id="JRAI01000015">
    <property type="protein sequence ID" value="KGN87270.1"/>
    <property type="molecule type" value="Genomic_DNA"/>
</dbReference>
<dbReference type="InterPro" id="IPR012838">
    <property type="entry name" value="PFL1_activating"/>
</dbReference>
<protein>
    <recommendedName>
        <fullName evidence="9">Pyruvate formate-lyase-activating enzyme</fullName>
        <ecNumber evidence="9">1.97.1.4</ecNumber>
    </recommendedName>
</protein>
<keyword evidence="3 9" id="KW-0004">4Fe-4S</keyword>
<accession>A0A0A2EJ96</accession>
<dbReference type="SFLD" id="SFLDG01067">
    <property type="entry name" value="SPASM/twitch_domain_containing"/>
    <property type="match status" value="1"/>
</dbReference>
<dbReference type="EC" id="1.97.1.4" evidence="9"/>
<keyword evidence="4 9" id="KW-0949">S-adenosyl-L-methionine</keyword>
<evidence type="ECO:0000256" key="5">
    <source>
        <dbReference type="ARBA" id="ARBA00022723"/>
    </source>
</evidence>